<dbReference type="PANTHER" id="PTHR19890">
    <property type="entry name" value="FIBROBLAST GROWTH FACTOR RECEPTOR"/>
    <property type="match status" value="1"/>
</dbReference>
<dbReference type="SMART" id="SM00408">
    <property type="entry name" value="IGc2"/>
    <property type="match status" value="1"/>
</dbReference>
<evidence type="ECO:0000256" key="3">
    <source>
        <dbReference type="ARBA" id="ARBA00022729"/>
    </source>
</evidence>
<keyword evidence="6" id="KW-0472">Membrane</keyword>
<dbReference type="InterPro" id="IPR003598">
    <property type="entry name" value="Ig_sub2"/>
</dbReference>
<dbReference type="PANTHER" id="PTHR19890:SF10">
    <property type="entry name" value="FIBROBLAST GROWTH FACTOR RECEPTOR-LIKE 1"/>
    <property type="match status" value="1"/>
</dbReference>
<keyword evidence="13" id="KW-1185">Reference proteome</keyword>
<evidence type="ECO:0000313" key="12">
    <source>
        <dbReference type="EMBL" id="KAF0732005.1"/>
    </source>
</evidence>
<keyword evidence="8" id="KW-0675">Receptor</keyword>
<dbReference type="GO" id="GO:0016020">
    <property type="term" value="C:membrane"/>
    <property type="evidence" value="ECO:0007669"/>
    <property type="project" value="UniProtKB-SubCell"/>
</dbReference>
<accession>A0A6G0WWY4</accession>
<comment type="caution">
    <text evidence="12">The sequence shown here is derived from an EMBL/GenBank/DDBJ whole genome shotgun (WGS) entry which is preliminary data.</text>
</comment>
<dbReference type="Proteomes" id="UP000478052">
    <property type="component" value="Unassembled WGS sequence"/>
</dbReference>
<keyword evidence="4" id="KW-0677">Repeat</keyword>
<name>A0A6G0WWY4_APHCR</name>
<dbReference type="SUPFAM" id="SSF48726">
    <property type="entry name" value="Immunoglobulin"/>
    <property type="match status" value="1"/>
</dbReference>
<keyword evidence="7" id="KW-1015">Disulfide bond</keyword>
<evidence type="ECO:0000256" key="2">
    <source>
        <dbReference type="ARBA" id="ARBA00022692"/>
    </source>
</evidence>
<evidence type="ECO:0000256" key="8">
    <source>
        <dbReference type="ARBA" id="ARBA00023170"/>
    </source>
</evidence>
<evidence type="ECO:0000256" key="1">
    <source>
        <dbReference type="ARBA" id="ARBA00004167"/>
    </source>
</evidence>
<dbReference type="InterPro" id="IPR003599">
    <property type="entry name" value="Ig_sub"/>
</dbReference>
<dbReference type="Gene3D" id="2.60.40.10">
    <property type="entry name" value="Immunoglobulins"/>
    <property type="match status" value="1"/>
</dbReference>
<dbReference type="InterPro" id="IPR052615">
    <property type="entry name" value="FGFRL"/>
</dbReference>
<dbReference type="InterPro" id="IPR013783">
    <property type="entry name" value="Ig-like_fold"/>
</dbReference>
<feature type="domain" description="Ig-like" evidence="11">
    <location>
        <begin position="240"/>
        <end position="329"/>
    </location>
</feature>
<keyword evidence="2" id="KW-0812">Transmembrane</keyword>
<sequence>MAGSIENMRAIYKKNVFTCVPPSLPAKLIDCNGCRILLNRSDLLKLQDLECSIFEIIERKTKIVKLLVIQQINQIASYLKTNTEVVTRTLEDMTNRVKSINNIFIATHVNEYNFTSQLQLYAAEHIAQRWLDELENYEGYSNEKPFSPPTFYTIFNEQAARLYRPRMRCISRGIHPINTSPVIKFLLSSPSIPESQAQLSNVFKPLGVPKYEQYAFKHDDTPDKVSTVSTVKQTDISIAPKFTKLSSMNGVILMYNGNMMELNCEAEGKPLPYIIWYKDGVTPPRRKLGVVRYTQWTIIQDDLTTEDSGIYTCKVVNENGIIDFTYKVIVEEPFLRKLYIKEGNYISALVNTNVSLECHMTDGYKPDIDWIYHNTSYKNVNYKKWVSGLG</sequence>
<evidence type="ECO:0000256" key="9">
    <source>
        <dbReference type="ARBA" id="ARBA00023180"/>
    </source>
</evidence>
<dbReference type="FunFam" id="2.60.40.10:FF:000016">
    <property type="entry name" value="Fibroblast growth factor receptor"/>
    <property type="match status" value="1"/>
</dbReference>
<dbReference type="InterPro" id="IPR007110">
    <property type="entry name" value="Ig-like_dom"/>
</dbReference>
<evidence type="ECO:0000256" key="4">
    <source>
        <dbReference type="ARBA" id="ARBA00022737"/>
    </source>
</evidence>
<dbReference type="EMBL" id="VUJU01008350">
    <property type="protein sequence ID" value="KAF0732005.1"/>
    <property type="molecule type" value="Genomic_DNA"/>
</dbReference>
<gene>
    <name evidence="12" type="ORF">FWK35_00019246</name>
</gene>
<evidence type="ECO:0000259" key="11">
    <source>
        <dbReference type="PROSITE" id="PS50835"/>
    </source>
</evidence>
<dbReference type="Pfam" id="PF13927">
    <property type="entry name" value="Ig_3"/>
    <property type="match status" value="1"/>
</dbReference>
<keyword evidence="3" id="KW-0732">Signal</keyword>
<reference evidence="12 13" key="1">
    <citation type="submission" date="2019-08" db="EMBL/GenBank/DDBJ databases">
        <title>Whole genome of Aphis craccivora.</title>
        <authorList>
            <person name="Voronova N.V."/>
            <person name="Shulinski R.S."/>
            <person name="Bandarenka Y.V."/>
            <person name="Zhorov D.G."/>
            <person name="Warner D."/>
        </authorList>
    </citation>
    <scope>NUCLEOTIDE SEQUENCE [LARGE SCALE GENOMIC DNA]</scope>
    <source>
        <strain evidence="12">180601</strain>
        <tissue evidence="12">Whole Body</tissue>
    </source>
</reference>
<proteinExistence type="predicted"/>
<comment type="subcellular location">
    <subcellularLocation>
        <location evidence="1">Membrane</location>
        <topology evidence="1">Single-pass membrane protein</topology>
    </subcellularLocation>
</comment>
<keyword evidence="9" id="KW-0325">Glycoprotein</keyword>
<keyword evidence="5" id="KW-1133">Transmembrane helix</keyword>
<evidence type="ECO:0000256" key="7">
    <source>
        <dbReference type="ARBA" id="ARBA00023157"/>
    </source>
</evidence>
<keyword evidence="10" id="KW-0393">Immunoglobulin domain</keyword>
<evidence type="ECO:0000256" key="10">
    <source>
        <dbReference type="ARBA" id="ARBA00023319"/>
    </source>
</evidence>
<dbReference type="SMART" id="SM00409">
    <property type="entry name" value="IG"/>
    <property type="match status" value="1"/>
</dbReference>
<dbReference type="InterPro" id="IPR036179">
    <property type="entry name" value="Ig-like_dom_sf"/>
</dbReference>
<dbReference type="AlphaFoldDB" id="A0A6G0WWY4"/>
<dbReference type="PROSITE" id="PS50835">
    <property type="entry name" value="IG_LIKE"/>
    <property type="match status" value="1"/>
</dbReference>
<evidence type="ECO:0000313" key="13">
    <source>
        <dbReference type="Proteomes" id="UP000478052"/>
    </source>
</evidence>
<dbReference type="OrthoDB" id="5984265at2759"/>
<evidence type="ECO:0000256" key="6">
    <source>
        <dbReference type="ARBA" id="ARBA00023136"/>
    </source>
</evidence>
<organism evidence="12 13">
    <name type="scientific">Aphis craccivora</name>
    <name type="common">Cowpea aphid</name>
    <dbReference type="NCBI Taxonomy" id="307492"/>
    <lineage>
        <taxon>Eukaryota</taxon>
        <taxon>Metazoa</taxon>
        <taxon>Ecdysozoa</taxon>
        <taxon>Arthropoda</taxon>
        <taxon>Hexapoda</taxon>
        <taxon>Insecta</taxon>
        <taxon>Pterygota</taxon>
        <taxon>Neoptera</taxon>
        <taxon>Paraneoptera</taxon>
        <taxon>Hemiptera</taxon>
        <taxon>Sternorrhyncha</taxon>
        <taxon>Aphidomorpha</taxon>
        <taxon>Aphidoidea</taxon>
        <taxon>Aphididae</taxon>
        <taxon>Aphidini</taxon>
        <taxon>Aphis</taxon>
        <taxon>Aphis</taxon>
    </lineage>
</organism>
<protein>
    <recommendedName>
        <fullName evidence="11">Ig-like domain-containing protein</fullName>
    </recommendedName>
</protein>
<evidence type="ECO:0000256" key="5">
    <source>
        <dbReference type="ARBA" id="ARBA00022989"/>
    </source>
</evidence>